<dbReference type="AlphaFoldDB" id="A0A916WVH3"/>
<sequence>MAELLPAPVRASIDATNTGDQTAFLATFADDGVVDDWGREFTGRDEIAGWSDAEFIGKHVTLEVTNVRNIGHQAVVIAKVGGDGFNGPSTFTYDVTGDQVAKMTIRE</sequence>
<evidence type="ECO:0000313" key="2">
    <source>
        <dbReference type="EMBL" id="GGB33913.1"/>
    </source>
</evidence>
<dbReference type="Gene3D" id="3.10.450.50">
    <property type="match status" value="1"/>
</dbReference>
<name>A0A916WVH3_9ACTN</name>
<gene>
    <name evidence="2" type="ORF">GCM10011489_22520</name>
</gene>
<dbReference type="Proteomes" id="UP000621454">
    <property type="component" value="Unassembled WGS sequence"/>
</dbReference>
<evidence type="ECO:0000259" key="1">
    <source>
        <dbReference type="Pfam" id="PF12680"/>
    </source>
</evidence>
<evidence type="ECO:0000313" key="3">
    <source>
        <dbReference type="Proteomes" id="UP000621454"/>
    </source>
</evidence>
<dbReference type="SUPFAM" id="SSF54427">
    <property type="entry name" value="NTF2-like"/>
    <property type="match status" value="1"/>
</dbReference>
<proteinExistence type="predicted"/>
<accession>A0A916WVH3</accession>
<dbReference type="Pfam" id="PF12680">
    <property type="entry name" value="SnoaL_2"/>
    <property type="match status" value="1"/>
</dbReference>
<feature type="domain" description="SnoaL-like" evidence="1">
    <location>
        <begin position="9"/>
        <end position="100"/>
    </location>
</feature>
<comment type="caution">
    <text evidence="2">The sequence shown here is derived from an EMBL/GenBank/DDBJ whole genome shotgun (WGS) entry which is preliminary data.</text>
</comment>
<protein>
    <recommendedName>
        <fullName evidence="1">SnoaL-like domain-containing protein</fullName>
    </recommendedName>
</protein>
<dbReference type="RefSeq" id="WP_188586686.1">
    <property type="nucleotide sequence ID" value="NZ_BMGC01000014.1"/>
</dbReference>
<dbReference type="EMBL" id="BMGC01000014">
    <property type="protein sequence ID" value="GGB33913.1"/>
    <property type="molecule type" value="Genomic_DNA"/>
</dbReference>
<reference evidence="2" key="2">
    <citation type="submission" date="2020-09" db="EMBL/GenBank/DDBJ databases">
        <authorList>
            <person name="Sun Q."/>
            <person name="Zhou Y."/>
        </authorList>
    </citation>
    <scope>NUCLEOTIDE SEQUENCE</scope>
    <source>
        <strain evidence="2">CGMCC 1.12827</strain>
    </source>
</reference>
<dbReference type="InterPro" id="IPR032710">
    <property type="entry name" value="NTF2-like_dom_sf"/>
</dbReference>
<organism evidence="2 3">
    <name type="scientific">Gordonia jinhuaensis</name>
    <dbReference type="NCBI Taxonomy" id="1517702"/>
    <lineage>
        <taxon>Bacteria</taxon>
        <taxon>Bacillati</taxon>
        <taxon>Actinomycetota</taxon>
        <taxon>Actinomycetes</taxon>
        <taxon>Mycobacteriales</taxon>
        <taxon>Gordoniaceae</taxon>
        <taxon>Gordonia</taxon>
    </lineage>
</organism>
<keyword evidence="3" id="KW-1185">Reference proteome</keyword>
<dbReference type="InterPro" id="IPR037401">
    <property type="entry name" value="SnoaL-like"/>
</dbReference>
<reference evidence="2" key="1">
    <citation type="journal article" date="2014" name="Int. J. Syst. Evol. Microbiol.">
        <title>Complete genome sequence of Corynebacterium casei LMG S-19264T (=DSM 44701T), isolated from a smear-ripened cheese.</title>
        <authorList>
            <consortium name="US DOE Joint Genome Institute (JGI-PGF)"/>
            <person name="Walter F."/>
            <person name="Albersmeier A."/>
            <person name="Kalinowski J."/>
            <person name="Ruckert C."/>
        </authorList>
    </citation>
    <scope>NUCLEOTIDE SEQUENCE</scope>
    <source>
        <strain evidence="2">CGMCC 1.12827</strain>
    </source>
</reference>